<reference evidence="4" key="1">
    <citation type="submission" date="2017-10" db="EMBL/GenBank/DDBJ databases">
        <title>Campylobacter species from seals.</title>
        <authorList>
            <person name="Gilbert M.J."/>
            <person name="Zomer A.L."/>
            <person name="Timmerman A.J."/>
            <person name="Duim B."/>
            <person name="Wagenaar J.A."/>
        </authorList>
    </citation>
    <scope>NUCLEOTIDE SEQUENCE [LARGE SCALE GENOMIC DNA]</scope>
    <source>
        <strain evidence="4">17S00004-5</strain>
    </source>
</reference>
<dbReference type="GO" id="GO:0006415">
    <property type="term" value="P:translational termination"/>
    <property type="evidence" value="ECO:0007669"/>
    <property type="project" value="TreeGrafter"/>
</dbReference>
<dbReference type="PIRSF" id="PIRSF006156">
    <property type="entry name" value="YafQ"/>
    <property type="match status" value="1"/>
</dbReference>
<dbReference type="RefSeq" id="WP_106870477.1">
    <property type="nucleotide sequence ID" value="NZ_CP053841.1"/>
</dbReference>
<comment type="caution">
    <text evidence="3">The sequence shown here is derived from an EMBL/GenBank/DDBJ whole genome shotgun (WGS) entry which is preliminary data.</text>
</comment>
<evidence type="ECO:0000256" key="2">
    <source>
        <dbReference type="PIRSR" id="PIRSR006156-1"/>
    </source>
</evidence>
<dbReference type="Pfam" id="PF15738">
    <property type="entry name" value="YafQ_toxin"/>
    <property type="match status" value="1"/>
</dbReference>
<dbReference type="GO" id="GO:0006402">
    <property type="term" value="P:mRNA catabolic process"/>
    <property type="evidence" value="ECO:0007669"/>
    <property type="project" value="TreeGrafter"/>
</dbReference>
<dbReference type="Proteomes" id="UP000240535">
    <property type="component" value="Unassembled WGS sequence"/>
</dbReference>
<organism evidence="3 4">
    <name type="scientific">Campylobacter blaseri</name>
    <dbReference type="NCBI Taxonomy" id="2042961"/>
    <lineage>
        <taxon>Bacteria</taxon>
        <taxon>Pseudomonadati</taxon>
        <taxon>Campylobacterota</taxon>
        <taxon>Epsilonproteobacteria</taxon>
        <taxon>Campylobacterales</taxon>
        <taxon>Campylobacteraceae</taxon>
        <taxon>Campylobacter</taxon>
    </lineage>
</organism>
<accession>A0A2P8R2J8</accession>
<gene>
    <name evidence="3" type="ORF">CQ405_02990</name>
</gene>
<evidence type="ECO:0000256" key="1">
    <source>
        <dbReference type="ARBA" id="ARBA00022649"/>
    </source>
</evidence>
<protein>
    <submittedName>
        <fullName evidence="3">Type II toxin-antitoxin system mRNA interferase toxin, RelE/StbE family</fullName>
    </submittedName>
</protein>
<dbReference type="Gene3D" id="3.30.2310.20">
    <property type="entry name" value="RelE-like"/>
    <property type="match status" value="1"/>
</dbReference>
<dbReference type="EMBL" id="PDHH01000002">
    <property type="protein sequence ID" value="PSM52712.1"/>
    <property type="molecule type" value="Genomic_DNA"/>
</dbReference>
<dbReference type="SUPFAM" id="SSF143011">
    <property type="entry name" value="RelE-like"/>
    <property type="match status" value="1"/>
</dbReference>
<sequence length="90" mass="10707">MYKYSIVYSSKFKKSFKKLSNKDQLLVIDILKKLSKDEKLEEKHKDHQLKGKLKDFRDCHIKPDLVLIYQKNNEILELLVLNIGSHSDLF</sequence>
<dbReference type="InterPro" id="IPR007712">
    <property type="entry name" value="RelE/ParE_toxin"/>
</dbReference>
<dbReference type="AlphaFoldDB" id="A0A2P8R2J8"/>
<dbReference type="PANTHER" id="PTHR40588">
    <property type="entry name" value="MRNA INTERFERASE TOXIN YAFQ"/>
    <property type="match status" value="1"/>
</dbReference>
<dbReference type="InterPro" id="IPR004386">
    <property type="entry name" value="Toxin_YafQ-like"/>
</dbReference>
<keyword evidence="1" id="KW-1277">Toxin-antitoxin system</keyword>
<dbReference type="InterPro" id="IPR035093">
    <property type="entry name" value="RelE/ParE_toxin_dom_sf"/>
</dbReference>
<dbReference type="PANTHER" id="PTHR40588:SF1">
    <property type="entry name" value="MRNA INTERFERASE TOXIN YAFQ"/>
    <property type="match status" value="1"/>
</dbReference>
<feature type="active site" description="Proton donor" evidence="2">
    <location>
        <position position="86"/>
    </location>
</feature>
<proteinExistence type="predicted"/>
<keyword evidence="4" id="KW-1185">Reference proteome</keyword>
<evidence type="ECO:0000313" key="4">
    <source>
        <dbReference type="Proteomes" id="UP000240535"/>
    </source>
</evidence>
<name>A0A2P8R2J8_9BACT</name>
<dbReference type="GO" id="GO:0004521">
    <property type="term" value="F:RNA endonuclease activity"/>
    <property type="evidence" value="ECO:0007669"/>
    <property type="project" value="TreeGrafter"/>
</dbReference>
<evidence type="ECO:0000313" key="3">
    <source>
        <dbReference type="EMBL" id="PSM52712.1"/>
    </source>
</evidence>
<dbReference type="NCBIfam" id="TIGR02385">
    <property type="entry name" value="RelE_StbE"/>
    <property type="match status" value="1"/>
</dbReference>